<accession>A0A220MDB1</accession>
<evidence type="ECO:0000313" key="2">
    <source>
        <dbReference type="EMBL" id="ASJ53031.1"/>
    </source>
</evidence>
<dbReference type="EMBL" id="CP018145">
    <property type="protein sequence ID" value="ASJ53031.1"/>
    <property type="molecule type" value="Genomic_DNA"/>
</dbReference>
<dbReference type="InterPro" id="IPR036736">
    <property type="entry name" value="ACP-like_sf"/>
</dbReference>
<dbReference type="Gene3D" id="1.10.1200.10">
    <property type="entry name" value="ACP-like"/>
    <property type="match status" value="1"/>
</dbReference>
<organism evidence="2 3">
    <name type="scientific">Brevibacillus formosus</name>
    <dbReference type="NCBI Taxonomy" id="54913"/>
    <lineage>
        <taxon>Bacteria</taxon>
        <taxon>Bacillati</taxon>
        <taxon>Bacillota</taxon>
        <taxon>Bacilli</taxon>
        <taxon>Bacillales</taxon>
        <taxon>Paenibacillaceae</taxon>
        <taxon>Brevibacillus</taxon>
    </lineage>
</organism>
<name>A0A220MDB1_9BACL</name>
<dbReference type="Proteomes" id="UP000197781">
    <property type="component" value="Chromosome"/>
</dbReference>
<dbReference type="Pfam" id="PF00550">
    <property type="entry name" value="PP-binding"/>
    <property type="match status" value="1"/>
</dbReference>
<dbReference type="PROSITE" id="PS50075">
    <property type="entry name" value="CARRIER"/>
    <property type="match status" value="1"/>
</dbReference>
<feature type="domain" description="Carrier" evidence="1">
    <location>
        <begin position="1"/>
        <end position="82"/>
    </location>
</feature>
<gene>
    <name evidence="2" type="ORF">BP422_05355</name>
</gene>
<evidence type="ECO:0000259" key="1">
    <source>
        <dbReference type="PROSITE" id="PS50075"/>
    </source>
</evidence>
<proteinExistence type="predicted"/>
<dbReference type="KEGG" id="bfm:BP422_05355"/>
<dbReference type="AlphaFoldDB" id="A0A220MDB1"/>
<dbReference type="RefSeq" id="WP_088906885.1">
    <property type="nucleotide sequence ID" value="NZ_CP018145.1"/>
</dbReference>
<protein>
    <submittedName>
        <fullName evidence="2">Acyl carrier protein</fullName>
    </submittedName>
</protein>
<dbReference type="InterPro" id="IPR009081">
    <property type="entry name" value="PP-bd_ACP"/>
</dbReference>
<dbReference type="SUPFAM" id="SSF47336">
    <property type="entry name" value="ACP-like"/>
    <property type="match status" value="1"/>
</dbReference>
<sequence length="88" mass="10404">MTRTERIEQIHTIMTEKLKLSHILTLEESMRLNEDLHIDSIMLLQLIVYIEEDLKLIVPAHELDPRIFQTVESLLTFVEQLEPQHVSN</sequence>
<reference evidence="2 3" key="1">
    <citation type="submission" date="2016-11" db="EMBL/GenBank/DDBJ databases">
        <authorList>
            <person name="Jaros S."/>
            <person name="Januszkiewicz K."/>
            <person name="Wedrychowicz H."/>
        </authorList>
    </citation>
    <scope>NUCLEOTIDE SEQUENCE [LARGE SCALE GENOMIC DNA]</scope>
    <source>
        <strain evidence="2 3">NF2</strain>
    </source>
</reference>
<dbReference type="NCBIfam" id="NF005798">
    <property type="entry name" value="PRK07639.1"/>
    <property type="match status" value="1"/>
</dbReference>
<evidence type="ECO:0000313" key="3">
    <source>
        <dbReference type="Proteomes" id="UP000197781"/>
    </source>
</evidence>